<dbReference type="RefSeq" id="WP_064725745.1">
    <property type="nucleotide sequence ID" value="NZ_LJBJ02000022.1"/>
</dbReference>
<organism evidence="8 10">
    <name type="scientific">Rothia kristinae</name>
    <dbReference type="NCBI Taxonomy" id="37923"/>
    <lineage>
        <taxon>Bacteria</taxon>
        <taxon>Bacillati</taxon>
        <taxon>Actinomycetota</taxon>
        <taxon>Actinomycetes</taxon>
        <taxon>Micrococcales</taxon>
        <taxon>Micrococcaceae</taxon>
        <taxon>Rothia</taxon>
    </lineage>
</organism>
<dbReference type="GO" id="GO:0005737">
    <property type="term" value="C:cytoplasm"/>
    <property type="evidence" value="ECO:0007669"/>
    <property type="project" value="UniProtKB-SubCell"/>
</dbReference>
<protein>
    <recommendedName>
        <fullName evidence="7">PTS EIIA type-1 domain-containing protein</fullName>
    </recommendedName>
</protein>
<dbReference type="EMBL" id="LWGZ01000999">
    <property type="protein sequence ID" value="OAX54368.1"/>
    <property type="molecule type" value="Genomic_DNA"/>
</dbReference>
<keyword evidence="2" id="KW-0813">Transport</keyword>
<dbReference type="SUPFAM" id="SSF51261">
    <property type="entry name" value="Duplicated hybrid motif"/>
    <property type="match status" value="1"/>
</dbReference>
<gene>
    <name evidence="9" type="ORF">A5N15_11125</name>
    <name evidence="8" type="ORF">AN277_0209225</name>
</gene>
<dbReference type="PANTHER" id="PTHR45008:SF1">
    <property type="entry name" value="PTS SYSTEM GLUCOSE-SPECIFIC EIIA COMPONENT"/>
    <property type="match status" value="1"/>
</dbReference>
<keyword evidence="4" id="KW-0808">Transferase</keyword>
<keyword evidence="5" id="KW-0598">Phosphotransferase system</keyword>
<evidence type="ECO:0000256" key="3">
    <source>
        <dbReference type="ARBA" id="ARBA00022597"/>
    </source>
</evidence>
<evidence type="ECO:0000256" key="5">
    <source>
        <dbReference type="ARBA" id="ARBA00022683"/>
    </source>
</evidence>
<dbReference type="Proteomes" id="UP000053171">
    <property type="component" value="Unassembled WGS sequence"/>
</dbReference>
<dbReference type="GO" id="GO:0016301">
    <property type="term" value="F:kinase activity"/>
    <property type="evidence" value="ECO:0007669"/>
    <property type="project" value="UniProtKB-KW"/>
</dbReference>
<evidence type="ECO:0000313" key="11">
    <source>
        <dbReference type="Proteomes" id="UP000092021"/>
    </source>
</evidence>
<evidence type="ECO:0000313" key="9">
    <source>
        <dbReference type="EMBL" id="OAX54368.1"/>
    </source>
</evidence>
<reference evidence="8" key="1">
    <citation type="submission" date="2016-04" db="EMBL/GenBank/DDBJ databases">
        <authorList>
            <person name="Evans L.H."/>
            <person name="Alamgir A."/>
            <person name="Owens N."/>
            <person name="Weber N.D."/>
            <person name="Virtaneva K."/>
            <person name="Barbian K."/>
            <person name="Babar A."/>
            <person name="Rosenke K."/>
        </authorList>
    </citation>
    <scope>NUCLEOTIDE SEQUENCE [LARGE SCALE GENOMIC DNA]</scope>
    <source>
        <strain evidence="8">RUTW2-3</strain>
    </source>
</reference>
<dbReference type="AlphaFoldDB" id="A0A199P0E5"/>
<dbReference type="PANTHER" id="PTHR45008">
    <property type="entry name" value="PTS SYSTEM GLUCOSE-SPECIFIC EIIA COMPONENT"/>
    <property type="match status" value="1"/>
</dbReference>
<name>A0A199P0E5_9MICC</name>
<evidence type="ECO:0000259" key="7">
    <source>
        <dbReference type="PROSITE" id="PS51093"/>
    </source>
</evidence>
<dbReference type="PROSITE" id="PS51093">
    <property type="entry name" value="PTS_EIIA_TYPE_1"/>
    <property type="match status" value="1"/>
</dbReference>
<evidence type="ECO:0000256" key="2">
    <source>
        <dbReference type="ARBA" id="ARBA00022448"/>
    </source>
</evidence>
<dbReference type="InterPro" id="IPR050890">
    <property type="entry name" value="PTS_EIIA_component"/>
</dbReference>
<evidence type="ECO:0000256" key="4">
    <source>
        <dbReference type="ARBA" id="ARBA00022679"/>
    </source>
</evidence>
<reference evidence="10" key="2">
    <citation type="submission" date="2016-04" db="EMBL/GenBank/DDBJ databases">
        <authorList>
            <person name="Waterworth S."/>
            <person name="Matcher G."/>
        </authorList>
    </citation>
    <scope>NUCLEOTIDE SEQUENCE [LARGE SCALE GENOMIC DNA]</scope>
    <source>
        <strain evidence="10">RuSp02-3</strain>
    </source>
</reference>
<dbReference type="InterPro" id="IPR011055">
    <property type="entry name" value="Dup_hybrid_motif"/>
</dbReference>
<evidence type="ECO:0000313" key="8">
    <source>
        <dbReference type="EMBL" id="OAX51349.1"/>
    </source>
</evidence>
<proteinExistence type="predicted"/>
<comment type="caution">
    <text evidence="8">The sequence shown here is derived from an EMBL/GenBank/DDBJ whole genome shotgun (WGS) entry which is preliminary data.</text>
</comment>
<dbReference type="InterPro" id="IPR001127">
    <property type="entry name" value="PTS_EIIA_1_perm"/>
</dbReference>
<dbReference type="EMBL" id="LJBJ02000022">
    <property type="protein sequence ID" value="OAX51349.1"/>
    <property type="molecule type" value="Genomic_DNA"/>
</dbReference>
<keyword evidence="10" id="KW-1185">Reference proteome</keyword>
<dbReference type="Proteomes" id="UP000092021">
    <property type="component" value="Unassembled WGS sequence"/>
</dbReference>
<reference evidence="8 10" key="3">
    <citation type="submission" date="2016-06" db="EMBL/GenBank/DDBJ databases">
        <title>Identification of putative biosynthetic pathways for the production of bioactive secondary metabolites by the marine actinomycete Kocuria kristinae RUTW2-3.</title>
        <authorList>
            <person name="Waterworth S.C."/>
            <person name="Walmsley T.A."/>
            <person name="Matongo T."/>
            <person name="Davies-Coleman M.T."/>
            <person name="Dorrington R.A."/>
        </authorList>
    </citation>
    <scope>NUCLEOTIDE SEQUENCE [LARGE SCALE GENOMIC DNA]</scope>
    <source>
        <strain evidence="10">RuSp02-3</strain>
        <strain evidence="8">RUTW2-3</strain>
        <strain evidence="9 11">RUTW4-5</strain>
    </source>
</reference>
<accession>A0A199P0E5</accession>
<comment type="subcellular location">
    <subcellularLocation>
        <location evidence="1">Cytoplasm</location>
    </subcellularLocation>
</comment>
<evidence type="ECO:0000256" key="6">
    <source>
        <dbReference type="ARBA" id="ARBA00022777"/>
    </source>
</evidence>
<dbReference type="Gene3D" id="2.70.70.10">
    <property type="entry name" value="Glucose Permease (Domain IIA)"/>
    <property type="match status" value="1"/>
</dbReference>
<feature type="domain" description="PTS EIIA type-1" evidence="7">
    <location>
        <begin position="32"/>
        <end position="141"/>
    </location>
</feature>
<dbReference type="Pfam" id="PF00358">
    <property type="entry name" value="PTS_EIIA_1"/>
    <property type="match status" value="1"/>
</dbReference>
<keyword evidence="3" id="KW-0762">Sugar transport</keyword>
<dbReference type="GO" id="GO:0009401">
    <property type="term" value="P:phosphoenolpyruvate-dependent sugar phosphotransferase system"/>
    <property type="evidence" value="ECO:0007669"/>
    <property type="project" value="UniProtKB-KW"/>
</dbReference>
<sequence length="168" mass="17391">MFKRTRTPNHNHTATLLSPVTGDLVSLSKVPDLLHARRVLGPGVAIAPEDGLFVAPLDGVVRTSPRTPHAYWIRSEDTLAGAPLEILVLVGTDSSRAQGPAVTPLVADGQRVAAGQPLCRADLEILEAQASSTLSPVVITVCPEGTAINLGTAHATAGSTPLARLTAT</sequence>
<evidence type="ECO:0000256" key="1">
    <source>
        <dbReference type="ARBA" id="ARBA00004496"/>
    </source>
</evidence>
<evidence type="ECO:0000313" key="10">
    <source>
        <dbReference type="Proteomes" id="UP000053171"/>
    </source>
</evidence>
<keyword evidence="6" id="KW-0418">Kinase</keyword>